<dbReference type="Gene3D" id="3.90.1310.10">
    <property type="entry name" value="Penicillin-binding protein 2a (Domain 2)"/>
    <property type="match status" value="1"/>
</dbReference>
<evidence type="ECO:0000256" key="10">
    <source>
        <dbReference type="ARBA" id="ARBA00022984"/>
    </source>
</evidence>
<organism evidence="16 17">
    <name type="scientific">Nocardioides luteus</name>
    <dbReference type="NCBI Taxonomy" id="1844"/>
    <lineage>
        <taxon>Bacteria</taxon>
        <taxon>Bacillati</taxon>
        <taxon>Actinomycetota</taxon>
        <taxon>Actinomycetes</taxon>
        <taxon>Propionibacteriales</taxon>
        <taxon>Nocardioidaceae</taxon>
        <taxon>Nocardioides</taxon>
    </lineage>
</organism>
<proteinExistence type="inferred from homology"/>
<dbReference type="AlphaFoldDB" id="A0A1J4N3L7"/>
<dbReference type="SUPFAM" id="SSF56601">
    <property type="entry name" value="beta-lactamase/transpeptidase-like"/>
    <property type="match status" value="1"/>
</dbReference>
<dbReference type="GO" id="GO:0071972">
    <property type="term" value="F:peptidoglycan L,D-transpeptidase activity"/>
    <property type="evidence" value="ECO:0007669"/>
    <property type="project" value="TreeGrafter"/>
</dbReference>
<comment type="similarity">
    <text evidence="3">Belongs to the transpeptidase family.</text>
</comment>
<evidence type="ECO:0000256" key="9">
    <source>
        <dbReference type="ARBA" id="ARBA00022960"/>
    </source>
</evidence>
<keyword evidence="8" id="KW-0378">Hydrolase</keyword>
<evidence type="ECO:0000256" key="5">
    <source>
        <dbReference type="ARBA" id="ARBA00022519"/>
    </source>
</evidence>
<dbReference type="InterPro" id="IPR017790">
    <property type="entry name" value="Penicillin-binding_protein_2"/>
</dbReference>
<keyword evidence="17" id="KW-1185">Reference proteome</keyword>
<dbReference type="PANTHER" id="PTHR30627:SF2">
    <property type="entry name" value="PEPTIDOGLYCAN D,D-TRANSPEPTIDASE MRDA"/>
    <property type="match status" value="1"/>
</dbReference>
<keyword evidence="7" id="KW-0812">Transmembrane</keyword>
<dbReference type="Gene3D" id="3.40.710.10">
    <property type="entry name" value="DD-peptidase/beta-lactamase superfamily"/>
    <property type="match status" value="1"/>
</dbReference>
<evidence type="ECO:0000259" key="15">
    <source>
        <dbReference type="Pfam" id="PF03717"/>
    </source>
</evidence>
<evidence type="ECO:0000256" key="8">
    <source>
        <dbReference type="ARBA" id="ARBA00022801"/>
    </source>
</evidence>
<keyword evidence="4" id="KW-1003">Cell membrane</keyword>
<protein>
    <submittedName>
        <fullName evidence="16">Penicillin-binding protein 2</fullName>
    </submittedName>
</protein>
<name>A0A1J4N3L7_9ACTN</name>
<dbReference type="NCBIfam" id="TIGR03423">
    <property type="entry name" value="pbp2_mrdA"/>
    <property type="match status" value="1"/>
</dbReference>
<dbReference type="Pfam" id="PF00905">
    <property type="entry name" value="Transpeptidase"/>
    <property type="match status" value="1"/>
</dbReference>
<dbReference type="GO" id="GO:0009252">
    <property type="term" value="P:peptidoglycan biosynthetic process"/>
    <property type="evidence" value="ECO:0007669"/>
    <property type="project" value="UniProtKB-KW"/>
</dbReference>
<dbReference type="RefSeq" id="WP_045549668.1">
    <property type="nucleotide sequence ID" value="NZ_JZDQ02000018.1"/>
</dbReference>
<keyword evidence="11" id="KW-1133">Transmembrane helix</keyword>
<keyword evidence="5" id="KW-0997">Cell inner membrane</keyword>
<evidence type="ECO:0000256" key="1">
    <source>
        <dbReference type="ARBA" id="ARBA00004167"/>
    </source>
</evidence>
<dbReference type="InterPro" id="IPR001460">
    <property type="entry name" value="PCN-bd_Tpept"/>
</dbReference>
<feature type="domain" description="Penicillin-binding protein transpeptidase" evidence="14">
    <location>
        <begin position="290"/>
        <end position="648"/>
    </location>
</feature>
<dbReference type="EMBL" id="JZDQ02000018">
    <property type="protein sequence ID" value="OIJ26165.1"/>
    <property type="molecule type" value="Genomic_DNA"/>
</dbReference>
<feature type="domain" description="Penicillin-binding protein dimerisation" evidence="15">
    <location>
        <begin position="60"/>
        <end position="237"/>
    </location>
</feature>
<dbReference type="GO" id="GO:0008658">
    <property type="term" value="F:penicillin binding"/>
    <property type="evidence" value="ECO:0007669"/>
    <property type="project" value="InterPro"/>
</dbReference>
<evidence type="ECO:0000256" key="7">
    <source>
        <dbReference type="ARBA" id="ARBA00022692"/>
    </source>
</evidence>
<evidence type="ECO:0000256" key="11">
    <source>
        <dbReference type="ARBA" id="ARBA00022989"/>
    </source>
</evidence>
<evidence type="ECO:0000256" key="12">
    <source>
        <dbReference type="ARBA" id="ARBA00023136"/>
    </source>
</evidence>
<dbReference type="OrthoDB" id="9766847at2"/>
<keyword evidence="9" id="KW-0133">Cell shape</keyword>
<dbReference type="GO" id="GO:0006508">
    <property type="term" value="P:proteolysis"/>
    <property type="evidence" value="ECO:0007669"/>
    <property type="project" value="UniProtKB-KW"/>
</dbReference>
<dbReference type="InterPro" id="IPR036138">
    <property type="entry name" value="PBP_dimer_sf"/>
</dbReference>
<dbReference type="GO" id="GO:0009002">
    <property type="term" value="F:serine-type D-Ala-D-Ala carboxypeptidase activity"/>
    <property type="evidence" value="ECO:0007669"/>
    <property type="project" value="InterPro"/>
</dbReference>
<dbReference type="GO" id="GO:0071555">
    <property type="term" value="P:cell wall organization"/>
    <property type="evidence" value="ECO:0007669"/>
    <property type="project" value="UniProtKB-KW"/>
</dbReference>
<gene>
    <name evidence="16" type="ORF">UG56_014195</name>
</gene>
<evidence type="ECO:0000256" key="13">
    <source>
        <dbReference type="ARBA" id="ARBA00023316"/>
    </source>
</evidence>
<evidence type="ECO:0000313" key="17">
    <source>
        <dbReference type="Proteomes" id="UP000033772"/>
    </source>
</evidence>
<dbReference type="InterPro" id="IPR005311">
    <property type="entry name" value="PBP_dimer"/>
</dbReference>
<evidence type="ECO:0000256" key="3">
    <source>
        <dbReference type="ARBA" id="ARBA00007171"/>
    </source>
</evidence>
<evidence type="ECO:0000256" key="4">
    <source>
        <dbReference type="ARBA" id="ARBA00022475"/>
    </source>
</evidence>
<dbReference type="STRING" id="1844.UG56_014195"/>
<accession>A0A1J4N3L7</accession>
<comment type="subcellular location">
    <subcellularLocation>
        <location evidence="2">Cell membrane</location>
    </subcellularLocation>
    <subcellularLocation>
        <location evidence="1">Membrane</location>
        <topology evidence="1">Single-pass membrane protein</topology>
    </subcellularLocation>
</comment>
<evidence type="ECO:0000256" key="6">
    <source>
        <dbReference type="ARBA" id="ARBA00022670"/>
    </source>
</evidence>
<dbReference type="InterPro" id="IPR050515">
    <property type="entry name" value="Beta-lactam/transpept"/>
</dbReference>
<dbReference type="GO" id="GO:0005886">
    <property type="term" value="C:plasma membrane"/>
    <property type="evidence" value="ECO:0007669"/>
    <property type="project" value="UniProtKB-SubCell"/>
</dbReference>
<evidence type="ECO:0000256" key="2">
    <source>
        <dbReference type="ARBA" id="ARBA00004236"/>
    </source>
</evidence>
<sequence length="695" mass="75354">MAPSRLSTAQVSRLRLIVIQALVFSLLATLGVRLFYLQVRHGDAYQAAAASQSKREIVRQPVRGIIVDAQGRPLVTNRSAWVVSLDQGVLDGLDDADKATLMKRVAKAVDVSPKKQNEAIANWSGTRYQPVPIATDVSESTALRILEQPEDFPGVVAEKQTLRSYPRPYGINAAGVLGYLSPITEDENDNAKERGDESLNNTSMVGRSGVEKEYDQWLRGMPGYDTVTVDSVGREIGRGDSVASQPGDTLVTSIDAKVQGRAEKLLAESIETARGTFDKITGRNYEADSGSVVVMEAQTGRLVAMASQPTYDPEEWVGGITQKQLDRLYSEKAGYPLLPRATQGQFAPGSTWKPFMTVGALNNGYSRDTLLDCSSGLQVGNRWFKNYESAAYGNITFAQALELSCDTFFYRIAVNYWQKYGSNPADIKAKDPLVETAKAFGFGKRTGIDLPGESAGRIADRKWKAEYYEAMKGYYCRMDEKKNAPTPFLQLFAHEFCVEGNYYRTGDAVNFSIGQGDTMVTPIQLARAYASLANGGTLYEPRVGKAVVSGDGTVVEKIEPKVAGKVKMSAKSIDYVNEALLGTPRSGTLAWKFGGFPLDEVKVRGKTGTAEVTGKQTTGWVATYNKKYVVIMTISQGGTGSGAVGDAVRKLWESLYGIEEGGAEVRPAKAAIKGIDPPRNLPAFGADGSIVAPKD</sequence>
<dbReference type="Pfam" id="PF03717">
    <property type="entry name" value="PBP_dimer"/>
    <property type="match status" value="1"/>
</dbReference>
<dbReference type="Proteomes" id="UP000033772">
    <property type="component" value="Unassembled WGS sequence"/>
</dbReference>
<keyword evidence="10" id="KW-0573">Peptidoglycan synthesis</keyword>
<keyword evidence="13" id="KW-0961">Cell wall biogenesis/degradation</keyword>
<comment type="caution">
    <text evidence="16">The sequence shown here is derived from an EMBL/GenBank/DDBJ whole genome shotgun (WGS) entry which is preliminary data.</text>
</comment>
<keyword evidence="12" id="KW-0472">Membrane</keyword>
<reference evidence="16" key="1">
    <citation type="submission" date="2016-10" db="EMBL/GenBank/DDBJ databases">
        <title>Draft Genome Sequence of Nocardioides luteus Strain BAFB, an Alkane-Degrading Bacterium Isolated from JP-7 Polluted Soil.</title>
        <authorList>
            <person name="Brown L."/>
            <person name="Ruiz O.N."/>
            <person name="Gunasekera T."/>
        </authorList>
    </citation>
    <scope>NUCLEOTIDE SEQUENCE [LARGE SCALE GENOMIC DNA]</scope>
    <source>
        <strain evidence="16">BAFB</strain>
    </source>
</reference>
<dbReference type="PANTHER" id="PTHR30627">
    <property type="entry name" value="PEPTIDOGLYCAN D,D-TRANSPEPTIDASE"/>
    <property type="match status" value="1"/>
</dbReference>
<evidence type="ECO:0000259" key="14">
    <source>
        <dbReference type="Pfam" id="PF00905"/>
    </source>
</evidence>
<evidence type="ECO:0000313" key="16">
    <source>
        <dbReference type="EMBL" id="OIJ26165.1"/>
    </source>
</evidence>
<dbReference type="InterPro" id="IPR012338">
    <property type="entry name" value="Beta-lactam/transpept-like"/>
</dbReference>
<dbReference type="GO" id="GO:0008360">
    <property type="term" value="P:regulation of cell shape"/>
    <property type="evidence" value="ECO:0007669"/>
    <property type="project" value="UniProtKB-KW"/>
</dbReference>
<dbReference type="SUPFAM" id="SSF56519">
    <property type="entry name" value="Penicillin binding protein dimerisation domain"/>
    <property type="match status" value="1"/>
</dbReference>
<keyword evidence="6" id="KW-0645">Protease</keyword>